<feature type="compositionally biased region" description="Low complexity" evidence="1">
    <location>
        <begin position="110"/>
        <end position="125"/>
    </location>
</feature>
<feature type="compositionally biased region" description="Polar residues" evidence="1">
    <location>
        <begin position="35"/>
        <end position="44"/>
    </location>
</feature>
<organism evidence="2 3">
    <name type="scientific">Allacma fusca</name>
    <dbReference type="NCBI Taxonomy" id="39272"/>
    <lineage>
        <taxon>Eukaryota</taxon>
        <taxon>Metazoa</taxon>
        <taxon>Ecdysozoa</taxon>
        <taxon>Arthropoda</taxon>
        <taxon>Hexapoda</taxon>
        <taxon>Collembola</taxon>
        <taxon>Symphypleona</taxon>
        <taxon>Sminthuridae</taxon>
        <taxon>Allacma</taxon>
    </lineage>
</organism>
<reference evidence="2" key="1">
    <citation type="submission" date="2021-06" db="EMBL/GenBank/DDBJ databases">
        <authorList>
            <person name="Hodson N. C."/>
            <person name="Mongue J. A."/>
            <person name="Jaron S. K."/>
        </authorList>
    </citation>
    <scope>NUCLEOTIDE SEQUENCE</scope>
</reference>
<accession>A0A8J2KJ71</accession>
<feature type="compositionally biased region" description="Polar residues" evidence="1">
    <location>
        <begin position="70"/>
        <end position="80"/>
    </location>
</feature>
<evidence type="ECO:0000313" key="3">
    <source>
        <dbReference type="Proteomes" id="UP000708208"/>
    </source>
</evidence>
<dbReference type="EMBL" id="CAJVCH010437168">
    <property type="protein sequence ID" value="CAG7819031.1"/>
    <property type="molecule type" value="Genomic_DNA"/>
</dbReference>
<evidence type="ECO:0000313" key="2">
    <source>
        <dbReference type="EMBL" id="CAG7819031.1"/>
    </source>
</evidence>
<proteinExistence type="predicted"/>
<gene>
    <name evidence="2" type="ORF">AFUS01_LOCUS29503</name>
</gene>
<evidence type="ECO:0000256" key="1">
    <source>
        <dbReference type="SAM" id="MobiDB-lite"/>
    </source>
</evidence>
<feature type="region of interest" description="Disordered" evidence="1">
    <location>
        <begin position="1"/>
        <end position="152"/>
    </location>
</feature>
<keyword evidence="3" id="KW-1185">Reference proteome</keyword>
<comment type="caution">
    <text evidence="2">The sequence shown here is derived from an EMBL/GenBank/DDBJ whole genome shotgun (WGS) entry which is preliminary data.</text>
</comment>
<feature type="compositionally biased region" description="Polar residues" evidence="1">
    <location>
        <begin position="126"/>
        <end position="148"/>
    </location>
</feature>
<sequence length="178" mass="19772">MDTSATSNAPPWAPFDPFAGDLFGSAPDIPLDPPNFQQPSQMNTYVPPHEFQGAFTVPPNPKASDETYRRQSPSRQSQPAPNGPIQNYEDPNDLIQFHDCPPDDYQSPGNQSQPNYQPQRNYQQQHTNFQVPPQHNYNSQNQGPQNYWVNGGCPNEQQFVSAPSAAPVAATLRAFSDS</sequence>
<protein>
    <submittedName>
        <fullName evidence="2">Uncharacterized protein</fullName>
    </submittedName>
</protein>
<dbReference type="Proteomes" id="UP000708208">
    <property type="component" value="Unassembled WGS sequence"/>
</dbReference>
<name>A0A8J2KJ71_9HEXA</name>
<dbReference type="AlphaFoldDB" id="A0A8J2KJ71"/>